<dbReference type="InterPro" id="IPR011009">
    <property type="entry name" value="Kinase-like_dom_sf"/>
</dbReference>
<dbReference type="Proteomes" id="UP001551482">
    <property type="component" value="Unassembled WGS sequence"/>
</dbReference>
<dbReference type="PANTHER" id="PTHR43289">
    <property type="entry name" value="MITOGEN-ACTIVATED PROTEIN KINASE KINASE KINASE 20-RELATED"/>
    <property type="match status" value="1"/>
</dbReference>
<keyword evidence="4" id="KW-0547">Nucleotide-binding</keyword>
<evidence type="ECO:0000256" key="4">
    <source>
        <dbReference type="ARBA" id="ARBA00022741"/>
    </source>
</evidence>
<feature type="region of interest" description="Disordered" evidence="7">
    <location>
        <begin position="354"/>
        <end position="418"/>
    </location>
</feature>
<organism evidence="9 10">
    <name type="scientific">Streptodolium elevatio</name>
    <dbReference type="NCBI Taxonomy" id="3157996"/>
    <lineage>
        <taxon>Bacteria</taxon>
        <taxon>Bacillati</taxon>
        <taxon>Actinomycetota</taxon>
        <taxon>Actinomycetes</taxon>
        <taxon>Kitasatosporales</taxon>
        <taxon>Streptomycetaceae</taxon>
        <taxon>Streptodolium</taxon>
    </lineage>
</organism>
<dbReference type="RefSeq" id="WP_358359999.1">
    <property type="nucleotide sequence ID" value="NZ_JBEZFP010000097.1"/>
</dbReference>
<feature type="compositionally biased region" description="Basic and acidic residues" evidence="7">
    <location>
        <begin position="408"/>
        <end position="418"/>
    </location>
</feature>
<protein>
    <recommendedName>
        <fullName evidence="1">non-specific serine/threonine protein kinase</fullName>
        <ecNumber evidence="1">2.7.11.1</ecNumber>
    </recommendedName>
</protein>
<dbReference type="SMART" id="SM00220">
    <property type="entry name" value="S_TKc"/>
    <property type="match status" value="1"/>
</dbReference>
<evidence type="ECO:0000256" key="2">
    <source>
        <dbReference type="ARBA" id="ARBA00022527"/>
    </source>
</evidence>
<feature type="domain" description="Protein kinase" evidence="8">
    <location>
        <begin position="15"/>
        <end position="285"/>
    </location>
</feature>
<evidence type="ECO:0000313" key="10">
    <source>
        <dbReference type="Proteomes" id="UP001551482"/>
    </source>
</evidence>
<reference evidence="9 10" key="1">
    <citation type="submission" date="2024-06" db="EMBL/GenBank/DDBJ databases">
        <title>The Natural Products Discovery Center: Release of the First 8490 Sequenced Strains for Exploring Actinobacteria Biosynthetic Diversity.</title>
        <authorList>
            <person name="Kalkreuter E."/>
            <person name="Kautsar S.A."/>
            <person name="Yang D."/>
            <person name="Bader C.D."/>
            <person name="Teijaro C.N."/>
            <person name="Fluegel L."/>
            <person name="Davis C.M."/>
            <person name="Simpson J.R."/>
            <person name="Lauterbach L."/>
            <person name="Steele A.D."/>
            <person name="Gui C."/>
            <person name="Meng S."/>
            <person name="Li G."/>
            <person name="Viehrig K."/>
            <person name="Ye F."/>
            <person name="Su P."/>
            <person name="Kiefer A.F."/>
            <person name="Nichols A."/>
            <person name="Cepeda A.J."/>
            <person name="Yan W."/>
            <person name="Fan B."/>
            <person name="Jiang Y."/>
            <person name="Adhikari A."/>
            <person name="Zheng C.-J."/>
            <person name="Schuster L."/>
            <person name="Cowan T.M."/>
            <person name="Smanski M.J."/>
            <person name="Chevrette M.G."/>
            <person name="De Carvalho L.P.S."/>
            <person name="Shen B."/>
        </authorList>
    </citation>
    <scope>NUCLEOTIDE SEQUENCE [LARGE SCALE GENOMIC DNA]</scope>
    <source>
        <strain evidence="9 10">NPDC048946</strain>
    </source>
</reference>
<comment type="caution">
    <text evidence="9">The sequence shown here is derived from an EMBL/GenBank/DDBJ whole genome shotgun (WGS) entry which is preliminary data.</text>
</comment>
<keyword evidence="6" id="KW-0067">ATP-binding</keyword>
<sequence>MAVRKPQLPPKRFDPAQVTRIGQGGEGYVWRVRDKGLGQDVAVKTLRYDKPLTPAHYDKLNWEYHIASAVRSPHVVRIHDSSPKRSTDHDAFIAMELVGTGTLAHRLALGGSFPLDQVAKLGAALADALAATHESGILHRDVKPANVLFGHDGVLKMADYGNATLEFGGRGSSIAGSPGYMSPEMARAVVARDYGLPATGERVNTRQNDLYGLGVIMYEMISGEPAFPGFDREDRILAQSTGELQPVTDAVRGVPRDLAGIVTALTVNTPGRRPDSAAEVRDVLLELAQSLPTEPVGHVGPFITLQESATPDVLPARPRGRDAPYTGPAPAAPASERPTDVARIAANGLSDLNETHAPAHDVDPSATQPGADVLAPGQAADRHYGATGPSDAAGAPDRPELPGPEPDCPARELDNSMD</sequence>
<dbReference type="PROSITE" id="PS50011">
    <property type="entry name" value="PROTEIN_KINASE_DOM"/>
    <property type="match status" value="1"/>
</dbReference>
<evidence type="ECO:0000256" key="6">
    <source>
        <dbReference type="ARBA" id="ARBA00022840"/>
    </source>
</evidence>
<dbReference type="InterPro" id="IPR008271">
    <property type="entry name" value="Ser/Thr_kinase_AS"/>
</dbReference>
<dbReference type="EMBL" id="JBEZFP010000097">
    <property type="protein sequence ID" value="MEU8137710.1"/>
    <property type="molecule type" value="Genomic_DNA"/>
</dbReference>
<evidence type="ECO:0000256" key="5">
    <source>
        <dbReference type="ARBA" id="ARBA00022777"/>
    </source>
</evidence>
<dbReference type="SUPFAM" id="SSF56112">
    <property type="entry name" value="Protein kinase-like (PK-like)"/>
    <property type="match status" value="1"/>
</dbReference>
<evidence type="ECO:0000313" key="9">
    <source>
        <dbReference type="EMBL" id="MEU8137710.1"/>
    </source>
</evidence>
<keyword evidence="3 9" id="KW-0808">Transferase</keyword>
<feature type="compositionally biased region" description="Basic and acidic residues" evidence="7">
    <location>
        <begin position="354"/>
        <end position="363"/>
    </location>
</feature>
<dbReference type="Gene3D" id="3.30.200.20">
    <property type="entry name" value="Phosphorylase Kinase, domain 1"/>
    <property type="match status" value="1"/>
</dbReference>
<keyword evidence="2" id="KW-0723">Serine/threonine-protein kinase</keyword>
<gene>
    <name evidence="9" type="ORF">AB0C36_29875</name>
</gene>
<dbReference type="CDD" id="cd14014">
    <property type="entry name" value="STKc_PknB_like"/>
    <property type="match status" value="1"/>
</dbReference>
<evidence type="ECO:0000259" key="8">
    <source>
        <dbReference type="PROSITE" id="PS50011"/>
    </source>
</evidence>
<evidence type="ECO:0000256" key="1">
    <source>
        <dbReference type="ARBA" id="ARBA00012513"/>
    </source>
</evidence>
<feature type="region of interest" description="Disordered" evidence="7">
    <location>
        <begin position="309"/>
        <end position="339"/>
    </location>
</feature>
<dbReference type="Gene3D" id="1.10.510.10">
    <property type="entry name" value="Transferase(Phosphotransferase) domain 1"/>
    <property type="match status" value="1"/>
</dbReference>
<proteinExistence type="predicted"/>
<dbReference type="Pfam" id="PF00069">
    <property type="entry name" value="Pkinase"/>
    <property type="match status" value="1"/>
</dbReference>
<dbReference type="EC" id="2.7.11.1" evidence="1"/>
<evidence type="ECO:0000256" key="3">
    <source>
        <dbReference type="ARBA" id="ARBA00022679"/>
    </source>
</evidence>
<keyword evidence="10" id="KW-1185">Reference proteome</keyword>
<dbReference type="GO" id="GO:0004674">
    <property type="term" value="F:protein serine/threonine kinase activity"/>
    <property type="evidence" value="ECO:0007669"/>
    <property type="project" value="UniProtKB-EC"/>
</dbReference>
<name>A0ABV3DPM9_9ACTN</name>
<dbReference type="PROSITE" id="PS00108">
    <property type="entry name" value="PROTEIN_KINASE_ST"/>
    <property type="match status" value="1"/>
</dbReference>
<accession>A0ABV3DPM9</accession>
<evidence type="ECO:0000256" key="7">
    <source>
        <dbReference type="SAM" id="MobiDB-lite"/>
    </source>
</evidence>
<dbReference type="InterPro" id="IPR000719">
    <property type="entry name" value="Prot_kinase_dom"/>
</dbReference>
<dbReference type="PANTHER" id="PTHR43289:SF6">
    <property type="entry name" value="SERINE_THREONINE-PROTEIN KINASE NEKL-3"/>
    <property type="match status" value="1"/>
</dbReference>
<keyword evidence="5 9" id="KW-0418">Kinase</keyword>